<feature type="domain" description="Guanylate kinase/L-type calcium channel beta subunit" evidence="7">
    <location>
        <begin position="3"/>
        <end position="185"/>
    </location>
</feature>
<name>A0A8J3H9I2_9RHOB</name>
<dbReference type="EMBL" id="BNAP01000009">
    <property type="protein sequence ID" value="GHG92374.1"/>
    <property type="molecule type" value="Genomic_DNA"/>
</dbReference>
<comment type="similarity">
    <text evidence="6">Belongs to the ribose 1,5-bisphosphokinase family.</text>
</comment>
<dbReference type="SMART" id="SM00072">
    <property type="entry name" value="GuKc"/>
    <property type="match status" value="1"/>
</dbReference>
<evidence type="ECO:0000256" key="3">
    <source>
        <dbReference type="ARBA" id="ARBA00022679"/>
    </source>
</evidence>
<dbReference type="Proteomes" id="UP000611500">
    <property type="component" value="Unassembled WGS sequence"/>
</dbReference>
<feature type="binding site" evidence="6">
    <location>
        <begin position="15"/>
        <end position="22"/>
    </location>
    <ligand>
        <name>ATP</name>
        <dbReference type="ChEBI" id="CHEBI:30616"/>
    </ligand>
</feature>
<dbReference type="SUPFAM" id="SSF52540">
    <property type="entry name" value="P-loop containing nucleoside triphosphate hydrolases"/>
    <property type="match status" value="1"/>
</dbReference>
<dbReference type="GO" id="GO:0005524">
    <property type="term" value="F:ATP binding"/>
    <property type="evidence" value="ECO:0007669"/>
    <property type="project" value="UniProtKB-KW"/>
</dbReference>
<reference evidence="8" key="2">
    <citation type="submission" date="2020-09" db="EMBL/GenBank/DDBJ databases">
        <authorList>
            <person name="Sun Q."/>
            <person name="Zhou Y."/>
        </authorList>
    </citation>
    <scope>NUCLEOTIDE SEQUENCE</scope>
    <source>
        <strain evidence="8">CGMCC 1.7081</strain>
    </source>
</reference>
<organism evidence="8 9">
    <name type="scientific">Pseudodonghicola xiamenensis</name>
    <dbReference type="NCBI Taxonomy" id="337702"/>
    <lineage>
        <taxon>Bacteria</taxon>
        <taxon>Pseudomonadati</taxon>
        <taxon>Pseudomonadota</taxon>
        <taxon>Alphaproteobacteria</taxon>
        <taxon>Rhodobacterales</taxon>
        <taxon>Paracoccaceae</taxon>
        <taxon>Pseudodonghicola</taxon>
    </lineage>
</organism>
<dbReference type="GO" id="GO:0006015">
    <property type="term" value="P:5-phosphoribose 1-diphosphate biosynthetic process"/>
    <property type="evidence" value="ECO:0007669"/>
    <property type="project" value="UniProtKB-UniRule"/>
</dbReference>
<keyword evidence="5 6" id="KW-0067">ATP-binding</keyword>
<dbReference type="InterPro" id="IPR008145">
    <property type="entry name" value="GK/Ca_channel_bsu"/>
</dbReference>
<evidence type="ECO:0000256" key="6">
    <source>
        <dbReference type="HAMAP-Rule" id="MF_00836"/>
    </source>
</evidence>
<dbReference type="GO" id="GO:0019634">
    <property type="term" value="P:organic phosphonate metabolic process"/>
    <property type="evidence" value="ECO:0007669"/>
    <property type="project" value="UniProtKB-UniRule"/>
</dbReference>
<dbReference type="InterPro" id="IPR027417">
    <property type="entry name" value="P-loop_NTPase"/>
</dbReference>
<dbReference type="AlphaFoldDB" id="A0A8J3H9I2"/>
<comment type="pathway">
    <text evidence="2 6">Metabolic intermediate biosynthesis; 5-phospho-alpha-D-ribose 1-diphosphate biosynthesis; 5-phospho-alpha-D-ribose 1-diphosphate from D-ribose 5-phosphate (route II): step 3/3.</text>
</comment>
<reference evidence="8" key="1">
    <citation type="journal article" date="2014" name="Int. J. Syst. Evol. Microbiol.">
        <title>Complete genome sequence of Corynebacterium casei LMG S-19264T (=DSM 44701T), isolated from a smear-ripened cheese.</title>
        <authorList>
            <consortium name="US DOE Joint Genome Institute (JGI-PGF)"/>
            <person name="Walter F."/>
            <person name="Albersmeier A."/>
            <person name="Kalinowski J."/>
            <person name="Ruckert C."/>
        </authorList>
    </citation>
    <scope>NUCLEOTIDE SEQUENCE</scope>
    <source>
        <strain evidence="8">CGMCC 1.7081</strain>
    </source>
</reference>
<dbReference type="UniPathway" id="UPA00087">
    <property type="reaction ID" value="UER00175"/>
</dbReference>
<accession>A0A8J3H9I2</accession>
<keyword evidence="4 6" id="KW-0547">Nucleotide-binding</keyword>
<comment type="catalytic activity">
    <reaction evidence="1 6">
        <text>alpha-D-ribose 1,5-bisphosphate + ATP = 5-phospho-alpha-D-ribose 1-diphosphate + ADP</text>
        <dbReference type="Rhea" id="RHEA:20109"/>
        <dbReference type="ChEBI" id="CHEBI:30616"/>
        <dbReference type="ChEBI" id="CHEBI:58017"/>
        <dbReference type="ChEBI" id="CHEBI:68688"/>
        <dbReference type="ChEBI" id="CHEBI:456216"/>
        <dbReference type="EC" id="2.7.4.23"/>
    </reaction>
</comment>
<evidence type="ECO:0000256" key="4">
    <source>
        <dbReference type="ARBA" id="ARBA00022741"/>
    </source>
</evidence>
<dbReference type="Gene3D" id="3.40.50.300">
    <property type="entry name" value="P-loop containing nucleotide triphosphate hydrolases"/>
    <property type="match status" value="1"/>
</dbReference>
<keyword evidence="9" id="KW-1185">Reference proteome</keyword>
<dbReference type="InterPro" id="IPR012699">
    <property type="entry name" value="PhnN"/>
</dbReference>
<dbReference type="EC" id="2.7.4.23" evidence="6"/>
<keyword evidence="3 6" id="KW-0808">Transferase</keyword>
<dbReference type="NCBIfam" id="TIGR02322">
    <property type="entry name" value="phosphon_PhnN"/>
    <property type="match status" value="1"/>
</dbReference>
<dbReference type="HAMAP" id="MF_00836">
    <property type="entry name" value="PhnN"/>
    <property type="match status" value="1"/>
</dbReference>
<evidence type="ECO:0000259" key="7">
    <source>
        <dbReference type="SMART" id="SM00072"/>
    </source>
</evidence>
<evidence type="ECO:0000313" key="8">
    <source>
        <dbReference type="EMBL" id="GHG92374.1"/>
    </source>
</evidence>
<evidence type="ECO:0000256" key="2">
    <source>
        <dbReference type="ARBA" id="ARBA00005069"/>
    </source>
</evidence>
<comment type="caution">
    <text evidence="8">The sequence shown here is derived from an EMBL/GenBank/DDBJ whole genome shotgun (WGS) entry which is preliminary data.</text>
</comment>
<evidence type="ECO:0000256" key="5">
    <source>
        <dbReference type="ARBA" id="ARBA00022840"/>
    </source>
</evidence>
<protein>
    <recommendedName>
        <fullName evidence="6">Ribose 1,5-bisphosphate phosphokinase PhnN</fullName>
        <ecNumber evidence="6">2.7.4.23</ecNumber>
    </recommendedName>
    <alternativeName>
        <fullName evidence="6">Ribose 1,5-bisphosphokinase</fullName>
    </alternativeName>
</protein>
<sequence length="186" mass="19402">MSDRRAPAPVIAVVGPSGVGKDSVMEALVARQPGYCIQRRVITRPEEAGGEAFTGVDLVAFERMEAAGGFALSWRAHGLAYGIPAGIEALRAGAQGVLVNLSRGVLSEAQARFPGLIVLSLSADPEVLAQRLAARGREDAEDRARRLTRAAAPLPEGLRRVVTLDNSGALEATVTAALALLQPESA</sequence>
<proteinExistence type="inferred from homology"/>
<dbReference type="RefSeq" id="WP_028093815.1">
    <property type="nucleotide sequence ID" value="NZ_BNAP01000009.1"/>
</dbReference>
<evidence type="ECO:0000313" key="9">
    <source>
        <dbReference type="Proteomes" id="UP000611500"/>
    </source>
</evidence>
<evidence type="ECO:0000256" key="1">
    <source>
        <dbReference type="ARBA" id="ARBA00000373"/>
    </source>
</evidence>
<comment type="function">
    <text evidence="6">Catalyzes the phosphorylation of ribose 1,5-bisphosphate to 5-phospho-D-ribosyl alpha-1-diphosphate (PRPP).</text>
</comment>
<gene>
    <name evidence="6 8" type="primary">phnN</name>
    <name evidence="8" type="ORF">GCM10010961_24350</name>
</gene>
<dbReference type="GO" id="GO:0033863">
    <property type="term" value="F:ribose 1,5-bisphosphate phosphokinase activity"/>
    <property type="evidence" value="ECO:0007669"/>
    <property type="project" value="UniProtKB-UniRule"/>
</dbReference>